<dbReference type="AlphaFoldDB" id="A0AAV7XJT7"/>
<dbReference type="PANTHER" id="PTHR12873">
    <property type="entry name" value="T7-LIKE MITOCHONDRIAL DNA HELICASE"/>
    <property type="match status" value="1"/>
</dbReference>
<evidence type="ECO:0000313" key="2">
    <source>
        <dbReference type="EMBL" id="KAJ1524879.1"/>
    </source>
</evidence>
<dbReference type="InterPro" id="IPR027417">
    <property type="entry name" value="P-loop_NTPase"/>
</dbReference>
<dbReference type="PANTHER" id="PTHR12873:SF0">
    <property type="entry name" value="TWINKLE MTDNA HELICASE"/>
    <property type="match status" value="1"/>
</dbReference>
<dbReference type="GO" id="GO:0003697">
    <property type="term" value="F:single-stranded DNA binding"/>
    <property type="evidence" value="ECO:0007669"/>
    <property type="project" value="InterPro"/>
</dbReference>
<feature type="domain" description="SF4 helicase" evidence="1">
    <location>
        <begin position="360"/>
        <end position="611"/>
    </location>
</feature>
<organism evidence="2 3">
    <name type="scientific">Megalurothrips usitatus</name>
    <name type="common">bean blossom thrips</name>
    <dbReference type="NCBI Taxonomy" id="439358"/>
    <lineage>
        <taxon>Eukaryota</taxon>
        <taxon>Metazoa</taxon>
        <taxon>Ecdysozoa</taxon>
        <taxon>Arthropoda</taxon>
        <taxon>Hexapoda</taxon>
        <taxon>Insecta</taxon>
        <taxon>Pterygota</taxon>
        <taxon>Neoptera</taxon>
        <taxon>Paraneoptera</taxon>
        <taxon>Thysanoptera</taxon>
        <taxon>Terebrantia</taxon>
        <taxon>Thripoidea</taxon>
        <taxon>Thripidae</taxon>
        <taxon>Megalurothrips</taxon>
    </lineage>
</organism>
<reference evidence="2" key="1">
    <citation type="submission" date="2022-12" db="EMBL/GenBank/DDBJ databases">
        <title>Chromosome-level genome assembly of the bean flower thrips Megalurothrips usitatus.</title>
        <authorList>
            <person name="Ma L."/>
            <person name="Liu Q."/>
            <person name="Li H."/>
            <person name="Cai W."/>
        </authorList>
    </citation>
    <scope>NUCLEOTIDE SEQUENCE</scope>
    <source>
        <strain evidence="2">Cailab_2022a</strain>
    </source>
</reference>
<dbReference type="GO" id="GO:0005524">
    <property type="term" value="F:ATP binding"/>
    <property type="evidence" value="ECO:0007669"/>
    <property type="project" value="InterPro"/>
</dbReference>
<evidence type="ECO:0000259" key="1">
    <source>
        <dbReference type="PROSITE" id="PS51199"/>
    </source>
</evidence>
<dbReference type="GO" id="GO:0006264">
    <property type="term" value="P:mitochondrial DNA replication"/>
    <property type="evidence" value="ECO:0007669"/>
    <property type="project" value="TreeGrafter"/>
</dbReference>
<comment type="caution">
    <text evidence="2">The sequence shown here is derived from an EMBL/GenBank/DDBJ whole genome shotgun (WGS) entry which is preliminary data.</text>
</comment>
<dbReference type="GO" id="GO:0005739">
    <property type="term" value="C:mitochondrion"/>
    <property type="evidence" value="ECO:0007669"/>
    <property type="project" value="TreeGrafter"/>
</dbReference>
<name>A0AAV7XJT7_9NEOP</name>
<dbReference type="SUPFAM" id="SSF52540">
    <property type="entry name" value="P-loop containing nucleoside triphosphate hydrolases"/>
    <property type="match status" value="1"/>
</dbReference>
<dbReference type="Gene3D" id="3.40.50.300">
    <property type="entry name" value="P-loop containing nucleotide triphosphate hydrolases"/>
    <property type="match status" value="1"/>
</dbReference>
<proteinExistence type="predicted"/>
<protein>
    <recommendedName>
        <fullName evidence="1">SF4 helicase domain-containing protein</fullName>
    </recommendedName>
</protein>
<dbReference type="CDD" id="cd01122">
    <property type="entry name" value="Twinkle_C"/>
    <property type="match status" value="1"/>
</dbReference>
<gene>
    <name evidence="2" type="ORF">ONE63_009744</name>
</gene>
<dbReference type="InterPro" id="IPR027032">
    <property type="entry name" value="Twinkle-like"/>
</dbReference>
<dbReference type="InterPro" id="IPR007694">
    <property type="entry name" value="DNA_helicase_DnaB-like_C"/>
</dbReference>
<dbReference type="GO" id="GO:0043139">
    <property type="term" value="F:5'-3' DNA helicase activity"/>
    <property type="evidence" value="ECO:0007669"/>
    <property type="project" value="InterPro"/>
</dbReference>
<keyword evidence="3" id="KW-1185">Reference proteome</keyword>
<evidence type="ECO:0000313" key="3">
    <source>
        <dbReference type="Proteomes" id="UP001075354"/>
    </source>
</evidence>
<sequence length="631" mass="70984">MEASLRLIRTVASAKNGVRNLSKVITPEPENLSCHDFKKVLTQMNMSYVDGFTSLQSQCKLCSLKSVGNLYINKTTGYFTCVKCKSYGEWAALHKLYDSLSSKKKTKRDDLLEMKSTVNGIHPYPKELKLKETLHPVYTKSEEEISMLLQQFHLPCTDKEVLKQLGACLDSSGDSMYIALRSIDDLIAGYRVLSRNSTDETTLLGAEQCGLIILRPERLVPPKPSSKEVKASTSVVLVTSVADAMALVKAGVKRHIICLPYGISMLPIEILPMLESYSKITFWFRNCTGIWDAIRCFSNKLNAKRCFAVKPNSRISSPFAAYENGENLVTILSEARAIHVEDITSFKSLRSEVMSEMMNIGKVEGVKWRCFPLLNNFLKGFRRGELTVLSGSTGSGKTTLMSQYSLDLAEQGVNTLWGSFEIPNHRLARTLLTQLAGIPLPENMDRFDEFADRLEKLPMYFLKFHGQNSLDKVMRVLEHAQYVYDIGHVIIDTVQFMMGVSEDSCGADRFWRQDNIIAAFRNFATLYNCHVTLVIHPRKERAGDELGLNSVFGGAKATQEADNVLMLQDYREIKGGLHLKILKNRFCGEVGKVPLEFNKASLRFTQQKIFPSESIGNEKHSNSWNKLNVLG</sequence>
<dbReference type="PROSITE" id="PS51199">
    <property type="entry name" value="SF4_HELICASE"/>
    <property type="match status" value="1"/>
</dbReference>
<dbReference type="Pfam" id="PF13481">
    <property type="entry name" value="AAA_25"/>
    <property type="match status" value="1"/>
</dbReference>
<dbReference type="Proteomes" id="UP001075354">
    <property type="component" value="Chromosome 8"/>
</dbReference>
<dbReference type="EMBL" id="JAPTSV010000008">
    <property type="protein sequence ID" value="KAJ1524879.1"/>
    <property type="molecule type" value="Genomic_DNA"/>
</dbReference>
<accession>A0AAV7XJT7</accession>